<proteinExistence type="inferred from homology"/>
<dbReference type="EMBL" id="JAGKQM010000016">
    <property type="protein sequence ID" value="KAH0876187.1"/>
    <property type="molecule type" value="Genomic_DNA"/>
</dbReference>
<evidence type="ECO:0000256" key="1">
    <source>
        <dbReference type="ARBA" id="ARBA00009817"/>
    </source>
</evidence>
<comment type="similarity">
    <text evidence="1">Belongs to the HEBP family.</text>
</comment>
<organism evidence="3 4">
    <name type="scientific">Brassica napus</name>
    <name type="common">Rape</name>
    <dbReference type="NCBI Taxonomy" id="3708"/>
    <lineage>
        <taxon>Eukaryota</taxon>
        <taxon>Viridiplantae</taxon>
        <taxon>Streptophyta</taxon>
        <taxon>Embryophyta</taxon>
        <taxon>Tracheophyta</taxon>
        <taxon>Spermatophyta</taxon>
        <taxon>Magnoliopsida</taxon>
        <taxon>eudicotyledons</taxon>
        <taxon>Gunneridae</taxon>
        <taxon>Pentapetalae</taxon>
        <taxon>rosids</taxon>
        <taxon>malvids</taxon>
        <taxon>Brassicales</taxon>
        <taxon>Brassicaceae</taxon>
        <taxon>Brassiceae</taxon>
        <taxon>Brassica</taxon>
    </lineage>
</organism>
<feature type="chain" id="PRO_5045088866" evidence="2">
    <location>
        <begin position="17"/>
        <end position="330"/>
    </location>
</feature>
<dbReference type="Proteomes" id="UP000824890">
    <property type="component" value="Unassembled WGS sequence"/>
</dbReference>
<dbReference type="InterPro" id="IPR011256">
    <property type="entry name" value="Reg_factor_effector_dom_sf"/>
</dbReference>
<keyword evidence="4" id="KW-1185">Reference proteome</keyword>
<evidence type="ECO:0000256" key="2">
    <source>
        <dbReference type="SAM" id="SignalP"/>
    </source>
</evidence>
<feature type="signal peptide" evidence="2">
    <location>
        <begin position="1"/>
        <end position="16"/>
    </location>
</feature>
<accession>A0ABQ7Z800</accession>
<dbReference type="SUPFAM" id="SSF55136">
    <property type="entry name" value="Probable bacterial effector-binding domain"/>
    <property type="match status" value="2"/>
</dbReference>
<reference evidence="3 4" key="1">
    <citation type="submission" date="2021-05" db="EMBL/GenBank/DDBJ databases">
        <title>Genome Assembly of Synthetic Allotetraploid Brassica napus Reveals Homoeologous Exchanges between Subgenomes.</title>
        <authorList>
            <person name="Davis J.T."/>
        </authorList>
    </citation>
    <scope>NUCLEOTIDE SEQUENCE [LARGE SCALE GENOMIC DNA]</scope>
    <source>
        <strain evidence="4">cv. Da-Ae</strain>
        <tissue evidence="3">Seedling</tissue>
    </source>
</reference>
<dbReference type="PANTHER" id="PTHR11220:SF61">
    <property type="entry name" value="GENOME ASSEMBLY, CHROMOSOME: A07"/>
    <property type="match status" value="1"/>
</dbReference>
<dbReference type="Pfam" id="PF04832">
    <property type="entry name" value="SOUL"/>
    <property type="match status" value="2"/>
</dbReference>
<dbReference type="Gene3D" id="3.20.80.10">
    <property type="entry name" value="Regulatory factor, effector binding domain"/>
    <property type="match status" value="2"/>
</dbReference>
<evidence type="ECO:0000313" key="4">
    <source>
        <dbReference type="Proteomes" id="UP000824890"/>
    </source>
</evidence>
<sequence length="330" mass="37640">MLHLLCFLVDWGTCHIYWCPASAPDYYAQKRIYKYSLHKTCQIVSTEKPDYSFLNHGNRFNHLKDVVLQNSKKKMSFFLGLVVVVSCSQALAPWNPSMRMRPGTCDHYECPTYKLGTKTGFQRSGYHTNNTRAEVYMYTVCFYISKKNQQTPPLADDLHVESWKPTYVATRQFSGYVTDDLAIKEAIALMDSLKSTEWKSHIEKSKGERPDYLVADYNPPFQTTARVNEILVPFDINEENNQIKESAAMEAAALRIFTLSFLLSFLSGNSLAPAQVGKFPPSCNRIECPSYELVNSGNGYEIRRYNTTVWISTEPIKDASLVKATRTSFS</sequence>
<feature type="non-terminal residue" evidence="3">
    <location>
        <position position="330"/>
    </location>
</feature>
<dbReference type="PANTHER" id="PTHR11220">
    <property type="entry name" value="HEME-BINDING PROTEIN-RELATED"/>
    <property type="match status" value="1"/>
</dbReference>
<comment type="caution">
    <text evidence="3">The sequence shown here is derived from an EMBL/GenBank/DDBJ whole genome shotgun (WGS) entry which is preliminary data.</text>
</comment>
<protein>
    <submittedName>
        <fullName evidence="3">Uncharacterized protein</fullName>
    </submittedName>
</protein>
<evidence type="ECO:0000313" key="3">
    <source>
        <dbReference type="EMBL" id="KAH0876187.1"/>
    </source>
</evidence>
<dbReference type="InterPro" id="IPR006917">
    <property type="entry name" value="SOUL_heme-bd"/>
</dbReference>
<name>A0ABQ7Z800_BRANA</name>
<keyword evidence="2" id="KW-0732">Signal</keyword>
<gene>
    <name evidence="3" type="ORF">HID58_073549</name>
</gene>